<keyword evidence="3" id="KW-1185">Reference proteome</keyword>
<name>A0A9P5GYA1_PENCR</name>
<feature type="chain" id="PRO_5040364985" evidence="1">
    <location>
        <begin position="21"/>
        <end position="65"/>
    </location>
</feature>
<comment type="caution">
    <text evidence="2">The sequence shown here is derived from an EMBL/GenBank/DDBJ whole genome shotgun (WGS) entry which is preliminary data.</text>
</comment>
<evidence type="ECO:0000313" key="2">
    <source>
        <dbReference type="EMBL" id="KAF7530100.1"/>
    </source>
</evidence>
<dbReference type="EMBL" id="JAAOZQ010000003">
    <property type="protein sequence ID" value="KAF7530100.1"/>
    <property type="molecule type" value="Genomic_DNA"/>
</dbReference>
<proteinExistence type="predicted"/>
<evidence type="ECO:0000313" key="3">
    <source>
        <dbReference type="Proteomes" id="UP000701341"/>
    </source>
</evidence>
<accession>A0A9P5GYA1</accession>
<dbReference type="OrthoDB" id="4262255at2759"/>
<keyword evidence="1" id="KW-0732">Signal</keyword>
<feature type="signal peptide" evidence="1">
    <location>
        <begin position="1"/>
        <end position="20"/>
    </location>
</feature>
<evidence type="ECO:0000256" key="1">
    <source>
        <dbReference type="SAM" id="SignalP"/>
    </source>
</evidence>
<protein>
    <submittedName>
        <fullName evidence="2">Uncharacterized protein</fullName>
    </submittedName>
</protein>
<dbReference type="AlphaFoldDB" id="A0A9P5GYA1"/>
<gene>
    <name evidence="2" type="ORF">PCG10_005076</name>
</gene>
<sequence>MQFYSIFLAAVALMVSTASAADEHWQKADVDCLNLCHEQPNGFTCPPETEKSQLPNGCWTCCDSE</sequence>
<reference evidence="2" key="1">
    <citation type="submission" date="2020-02" db="EMBL/GenBank/DDBJ databases">
        <authorList>
            <person name="Lichtner F.J."/>
        </authorList>
    </citation>
    <scope>NUCLEOTIDE SEQUENCE</scope>
    <source>
        <strain evidence="2">G10</strain>
    </source>
</reference>
<organism evidence="2 3">
    <name type="scientific">Penicillium crustosum</name>
    <name type="common">Blue mold fungus</name>
    <dbReference type="NCBI Taxonomy" id="36656"/>
    <lineage>
        <taxon>Eukaryota</taxon>
        <taxon>Fungi</taxon>
        <taxon>Dikarya</taxon>
        <taxon>Ascomycota</taxon>
        <taxon>Pezizomycotina</taxon>
        <taxon>Eurotiomycetes</taxon>
        <taxon>Eurotiomycetidae</taxon>
        <taxon>Eurotiales</taxon>
        <taxon>Aspergillaceae</taxon>
        <taxon>Penicillium</taxon>
    </lineage>
</organism>
<dbReference type="Proteomes" id="UP000701341">
    <property type="component" value="Unassembled WGS sequence"/>
</dbReference>